<dbReference type="RefSeq" id="WP_135284054.1">
    <property type="nucleotide sequence ID" value="NZ_SMLL01000002.1"/>
</dbReference>
<dbReference type="Proteomes" id="UP000297564">
    <property type="component" value="Unassembled WGS sequence"/>
</dbReference>
<feature type="transmembrane region" description="Helical" evidence="8">
    <location>
        <begin position="517"/>
        <end position="536"/>
    </location>
</feature>
<evidence type="ECO:0000313" key="11">
    <source>
        <dbReference type="Proteomes" id="UP000297564"/>
    </source>
</evidence>
<dbReference type="PANTHER" id="PTHR30085">
    <property type="entry name" value="AMINO ACID ABC TRANSPORTER PERMEASE"/>
    <property type="match status" value="1"/>
</dbReference>
<evidence type="ECO:0000256" key="7">
    <source>
        <dbReference type="ARBA" id="ARBA00023136"/>
    </source>
</evidence>
<dbReference type="GO" id="GO:0016020">
    <property type="term" value="C:membrane"/>
    <property type="evidence" value="ECO:0007669"/>
    <property type="project" value="UniProtKB-SubCell"/>
</dbReference>
<keyword evidence="11" id="KW-1185">Reference proteome</keyword>
<dbReference type="InterPro" id="IPR035906">
    <property type="entry name" value="MetI-like_sf"/>
</dbReference>
<dbReference type="SUPFAM" id="SSF161098">
    <property type="entry name" value="MetI-like"/>
    <property type="match status" value="1"/>
</dbReference>
<dbReference type="InterPro" id="IPR018313">
    <property type="entry name" value="SBP_3_CS"/>
</dbReference>
<keyword evidence="6 8" id="KW-1133">Transmembrane helix</keyword>
<evidence type="ECO:0000256" key="1">
    <source>
        <dbReference type="ARBA" id="ARBA00004141"/>
    </source>
</evidence>
<feature type="transmembrane region" description="Helical" evidence="8">
    <location>
        <begin position="358"/>
        <end position="378"/>
    </location>
</feature>
<name>A0A4Z0BZ14_9BURK</name>
<evidence type="ECO:0000256" key="4">
    <source>
        <dbReference type="ARBA" id="ARBA00022692"/>
    </source>
</evidence>
<dbReference type="PROSITE" id="PS01039">
    <property type="entry name" value="SBP_BACTERIAL_3"/>
    <property type="match status" value="1"/>
</dbReference>
<feature type="domain" description="Solute-binding protein family 3/N-terminal" evidence="9">
    <location>
        <begin position="52"/>
        <end position="274"/>
    </location>
</feature>
<gene>
    <name evidence="10" type="ORF">EZ242_05025</name>
</gene>
<organism evidence="10 11">
    <name type="scientific">Ramlibacter rhizophilus</name>
    <dbReference type="NCBI Taxonomy" id="1781167"/>
    <lineage>
        <taxon>Bacteria</taxon>
        <taxon>Pseudomonadati</taxon>
        <taxon>Pseudomonadota</taxon>
        <taxon>Betaproteobacteria</taxon>
        <taxon>Burkholderiales</taxon>
        <taxon>Comamonadaceae</taxon>
        <taxon>Ramlibacter</taxon>
    </lineage>
</organism>
<sequence length="563" mass="61021">MSRHHGLGTAALRAWRLALIGLLLCLAAAPVRAEEAPRRASPALEAIRARGALAVGVKNDYPLFAAPDAAGRLRGLEIDMAAELAAALGVSLRLVPVTAANRLQRLEEGAVDMVIATMGDTAERRRVATVVEPSYYASGATLLLRPESRVRQWQELRGQTVCAVQGSYFNRGMSQRYLLQLLVFGNARDARLALRDGRCVGLLYDSTAIGADLRDPQWSFYQAPLPPAMPVPWVVALSRREAGSELAHWVGERLAQWHREGFLIERERAWGLAPSPFLADMRALWLAREPDGAWRCRRGPDGDWPAACRNKALLTVQDVGGLHRLGLRLRELTGWDLSFVYDDFDRGRLLRGLGVTTGLMAACVLGSLALGIAGALLAQSRWQLLAVPARAAALWSRMTPPLLQMYLLFFGAGAATWALWGLSLPAWAVAVWALSAYAGAAVMAALEEAARYLRERSPGFRLDRRSLALAYAHAAESITATLVNVCKATMIASAIAVPELLSAATGILADSGNVAEVMNLLMLAFLLLVAAAVRLLRALERRLCRLALRPQARASASAVEPSR</sequence>
<feature type="transmembrane region" description="Helical" evidence="8">
    <location>
        <begin position="399"/>
        <end position="420"/>
    </location>
</feature>
<evidence type="ECO:0000259" key="9">
    <source>
        <dbReference type="SMART" id="SM00062"/>
    </source>
</evidence>
<evidence type="ECO:0000256" key="6">
    <source>
        <dbReference type="ARBA" id="ARBA00022989"/>
    </source>
</evidence>
<dbReference type="Pfam" id="PF00497">
    <property type="entry name" value="SBP_bac_3"/>
    <property type="match status" value="1"/>
</dbReference>
<dbReference type="PANTHER" id="PTHR30085:SF6">
    <property type="entry name" value="ABC TRANSPORTER GLUTAMINE-BINDING PROTEIN GLNH"/>
    <property type="match status" value="1"/>
</dbReference>
<comment type="similarity">
    <text evidence="2">Belongs to the bacterial solute-binding protein 3 family.</text>
</comment>
<dbReference type="GO" id="GO:0030288">
    <property type="term" value="C:outer membrane-bounded periplasmic space"/>
    <property type="evidence" value="ECO:0007669"/>
    <property type="project" value="TreeGrafter"/>
</dbReference>
<dbReference type="SUPFAM" id="SSF53850">
    <property type="entry name" value="Periplasmic binding protein-like II"/>
    <property type="match status" value="1"/>
</dbReference>
<evidence type="ECO:0000256" key="3">
    <source>
        <dbReference type="ARBA" id="ARBA00022448"/>
    </source>
</evidence>
<keyword evidence="5" id="KW-0732">Signal</keyword>
<dbReference type="EMBL" id="SMLL01000002">
    <property type="protein sequence ID" value="TFZ03255.1"/>
    <property type="molecule type" value="Genomic_DNA"/>
</dbReference>
<keyword evidence="3" id="KW-0813">Transport</keyword>
<evidence type="ECO:0000256" key="5">
    <source>
        <dbReference type="ARBA" id="ARBA00022729"/>
    </source>
</evidence>
<dbReference type="GO" id="GO:0006865">
    <property type="term" value="P:amino acid transport"/>
    <property type="evidence" value="ECO:0007669"/>
    <property type="project" value="TreeGrafter"/>
</dbReference>
<dbReference type="SMART" id="SM00062">
    <property type="entry name" value="PBPb"/>
    <property type="match status" value="1"/>
</dbReference>
<keyword evidence="7 8" id="KW-0472">Membrane</keyword>
<comment type="caution">
    <text evidence="10">The sequence shown here is derived from an EMBL/GenBank/DDBJ whole genome shotgun (WGS) entry which is preliminary data.</text>
</comment>
<dbReference type="InterPro" id="IPR001638">
    <property type="entry name" value="Solute-binding_3/MltF_N"/>
</dbReference>
<protein>
    <submittedName>
        <fullName evidence="10">Transporter substrate-binding domain-containing protein</fullName>
    </submittedName>
</protein>
<feature type="transmembrane region" description="Helical" evidence="8">
    <location>
        <begin position="426"/>
        <end position="446"/>
    </location>
</feature>
<dbReference type="InterPro" id="IPR051455">
    <property type="entry name" value="Bact_solute-bind_prot3"/>
</dbReference>
<keyword evidence="4 8" id="KW-0812">Transmembrane</keyword>
<dbReference type="GO" id="GO:0005576">
    <property type="term" value="C:extracellular region"/>
    <property type="evidence" value="ECO:0007669"/>
    <property type="project" value="TreeGrafter"/>
</dbReference>
<proteinExistence type="inferred from homology"/>
<dbReference type="OrthoDB" id="7241844at2"/>
<evidence type="ECO:0000256" key="8">
    <source>
        <dbReference type="SAM" id="Phobius"/>
    </source>
</evidence>
<evidence type="ECO:0000313" key="10">
    <source>
        <dbReference type="EMBL" id="TFZ03255.1"/>
    </source>
</evidence>
<dbReference type="Gene3D" id="3.40.190.10">
    <property type="entry name" value="Periplasmic binding protein-like II"/>
    <property type="match status" value="2"/>
</dbReference>
<accession>A0A4Z0BZ14</accession>
<dbReference type="Gene3D" id="1.10.3720.10">
    <property type="entry name" value="MetI-like"/>
    <property type="match status" value="1"/>
</dbReference>
<dbReference type="AlphaFoldDB" id="A0A4Z0BZ14"/>
<comment type="subcellular location">
    <subcellularLocation>
        <location evidence="1">Membrane</location>
        <topology evidence="1">Multi-pass membrane protein</topology>
    </subcellularLocation>
</comment>
<evidence type="ECO:0000256" key="2">
    <source>
        <dbReference type="ARBA" id="ARBA00010333"/>
    </source>
</evidence>
<reference evidence="10 11" key="1">
    <citation type="submission" date="2019-03" db="EMBL/GenBank/DDBJ databases">
        <title>Ramlibacter rhizophilus CCTCC AB2015357, whole genome shotgun sequence.</title>
        <authorList>
            <person name="Zhang X."/>
            <person name="Feng G."/>
            <person name="Zhu H."/>
        </authorList>
    </citation>
    <scope>NUCLEOTIDE SEQUENCE [LARGE SCALE GENOMIC DNA]</scope>
    <source>
        <strain evidence="10 11">CCTCC AB2015357</strain>
    </source>
</reference>